<organism evidence="8 9">
    <name type="scientific">Pythium oligandrum</name>
    <name type="common">Mycoparasitic fungus</name>
    <dbReference type="NCBI Taxonomy" id="41045"/>
    <lineage>
        <taxon>Eukaryota</taxon>
        <taxon>Sar</taxon>
        <taxon>Stramenopiles</taxon>
        <taxon>Oomycota</taxon>
        <taxon>Peronosporomycetes</taxon>
        <taxon>Pythiales</taxon>
        <taxon>Pythiaceae</taxon>
        <taxon>Pythium</taxon>
    </lineage>
</organism>
<evidence type="ECO:0000256" key="1">
    <source>
        <dbReference type="ARBA" id="ARBA00004141"/>
    </source>
</evidence>
<evidence type="ECO:0000256" key="3">
    <source>
        <dbReference type="ARBA" id="ARBA00022692"/>
    </source>
</evidence>
<evidence type="ECO:0000256" key="2">
    <source>
        <dbReference type="ARBA" id="ARBA00005227"/>
    </source>
</evidence>
<name>A0A8K1CRA1_PYTOL</name>
<evidence type="ECO:0000256" key="5">
    <source>
        <dbReference type="ARBA" id="ARBA00022989"/>
    </source>
</evidence>
<protein>
    <recommendedName>
        <fullName evidence="7">Transmembrane 9 superfamily member</fullName>
    </recommendedName>
</protein>
<dbReference type="AlphaFoldDB" id="A0A8K1CRA1"/>
<reference evidence="8" key="1">
    <citation type="submission" date="2019-03" db="EMBL/GenBank/DDBJ databases">
        <title>Long read genome sequence of the mycoparasitic Pythium oligandrum ATCC 38472 isolated from sugarbeet rhizosphere.</title>
        <authorList>
            <person name="Gaulin E."/>
        </authorList>
    </citation>
    <scope>NUCLEOTIDE SEQUENCE</scope>
    <source>
        <strain evidence="8">ATCC 38472_TT</strain>
    </source>
</reference>
<comment type="caution">
    <text evidence="8">The sequence shown here is derived from an EMBL/GenBank/DDBJ whole genome shotgun (WGS) entry which is preliminary data.</text>
</comment>
<sequence>MTTYEKGEKIPIFVNSLTSAETLLPLDYYKLGFCQPATIKSENVGEYLTASRIQNSPYDLKFMENQACVVLCERTYQEKDIKYFESAIKDAYRINWILDNLPVISESWEGLPVMGFELGSFNPDFEFVPQLNNHIKITIAYNSEVGTGSSDKGRIVDFMVIPYSFEYSTKNYNADKNRMHACEHSPELRRPMYLSSNKTRELHAFWTYSVEWREDNQKERRTRWDNYFQAGSGGSEMHRFSIIIPLLIVLILSGMVGITHMRSLHYDSTRYSPVRTGQERAEGCGEERKESGWKLVHADVFRPPSKNPMFFCVMIGTGNQLLGMALSTLLFAIVGVLRPSNRGELMVASVVCFVLLGIMAGYTSSRTYKMFKGKRWQACTILTATLLPGILFVLFLFLNLFAWGAGSDAALPIGSILLVFFRWTCISVPSVIAGAFFGYRKPAITFPVETSNIPRPIPPQSWYMTNAAAAAAGGVLPFGVILVELYFELAAIWTDDYYYGFGFPGLSLMILIQTCAEITIVVTYFQLCAEDYNWYRWWRSFFVSAGCSVYVFLYSAYFFWTRLGVTTVIGTMFYFGYMAVISGALALLLGAVGVAASLWFTRKIYASIKVA</sequence>
<comment type="similarity">
    <text evidence="2 7">Belongs to the nonaspanin (TM9SF) (TC 9.A.2) family.</text>
</comment>
<keyword evidence="9" id="KW-1185">Reference proteome</keyword>
<accession>A0A8K1CRA1</accession>
<keyword evidence="3 7" id="KW-0812">Transmembrane</keyword>
<keyword evidence="5 7" id="KW-1133">Transmembrane helix</keyword>
<feature type="transmembrane region" description="Helical" evidence="7">
    <location>
        <begin position="572"/>
        <end position="600"/>
    </location>
</feature>
<feature type="transmembrane region" description="Helical" evidence="7">
    <location>
        <begin position="460"/>
        <end position="483"/>
    </location>
</feature>
<evidence type="ECO:0000256" key="6">
    <source>
        <dbReference type="ARBA" id="ARBA00023136"/>
    </source>
</evidence>
<keyword evidence="6 7" id="KW-0472">Membrane</keyword>
<feature type="transmembrane region" description="Helical" evidence="7">
    <location>
        <begin position="310"/>
        <end position="333"/>
    </location>
</feature>
<dbReference type="Proteomes" id="UP000794436">
    <property type="component" value="Unassembled WGS sequence"/>
</dbReference>
<feature type="transmembrane region" description="Helical" evidence="7">
    <location>
        <begin position="503"/>
        <end position="525"/>
    </location>
</feature>
<evidence type="ECO:0000256" key="7">
    <source>
        <dbReference type="RuleBase" id="RU363079"/>
    </source>
</evidence>
<dbReference type="Pfam" id="PF02990">
    <property type="entry name" value="EMP70"/>
    <property type="match status" value="1"/>
</dbReference>
<dbReference type="GO" id="GO:0072657">
    <property type="term" value="P:protein localization to membrane"/>
    <property type="evidence" value="ECO:0007669"/>
    <property type="project" value="TreeGrafter"/>
</dbReference>
<evidence type="ECO:0000313" key="9">
    <source>
        <dbReference type="Proteomes" id="UP000794436"/>
    </source>
</evidence>
<dbReference type="OrthoDB" id="1666796at2759"/>
<evidence type="ECO:0000256" key="4">
    <source>
        <dbReference type="ARBA" id="ARBA00022729"/>
    </source>
</evidence>
<comment type="subcellular location">
    <subcellularLocation>
        <location evidence="1">Membrane</location>
        <topology evidence="1">Multi-pass membrane protein</topology>
    </subcellularLocation>
</comment>
<dbReference type="EMBL" id="SPLM01000004">
    <property type="protein sequence ID" value="TMW67533.1"/>
    <property type="molecule type" value="Genomic_DNA"/>
</dbReference>
<feature type="transmembrane region" description="Helical" evidence="7">
    <location>
        <begin position="537"/>
        <end position="560"/>
    </location>
</feature>
<feature type="transmembrane region" description="Helical" evidence="7">
    <location>
        <begin position="376"/>
        <end position="401"/>
    </location>
</feature>
<dbReference type="InterPro" id="IPR004240">
    <property type="entry name" value="EMP70"/>
</dbReference>
<dbReference type="PANTHER" id="PTHR10766">
    <property type="entry name" value="TRANSMEMBRANE 9 SUPERFAMILY PROTEIN"/>
    <property type="match status" value="1"/>
</dbReference>
<dbReference type="GO" id="GO:0016020">
    <property type="term" value="C:membrane"/>
    <property type="evidence" value="ECO:0007669"/>
    <property type="project" value="UniProtKB-SubCell"/>
</dbReference>
<keyword evidence="4" id="KW-0732">Signal</keyword>
<dbReference type="PANTHER" id="PTHR10766:SF178">
    <property type="entry name" value="TRANSMEMBRANE 9 SUPERFAMILY MEMBER"/>
    <property type="match status" value="1"/>
</dbReference>
<gene>
    <name evidence="8" type="ORF">Poli38472_011153</name>
</gene>
<proteinExistence type="inferred from homology"/>
<feature type="transmembrane region" description="Helical" evidence="7">
    <location>
        <begin position="413"/>
        <end position="439"/>
    </location>
</feature>
<evidence type="ECO:0000313" key="8">
    <source>
        <dbReference type="EMBL" id="TMW67533.1"/>
    </source>
</evidence>
<feature type="transmembrane region" description="Helical" evidence="7">
    <location>
        <begin position="345"/>
        <end position="364"/>
    </location>
</feature>
<feature type="transmembrane region" description="Helical" evidence="7">
    <location>
        <begin position="242"/>
        <end position="261"/>
    </location>
</feature>